<dbReference type="InterPro" id="IPR025948">
    <property type="entry name" value="HTH-like_dom"/>
</dbReference>
<sequence length="245" mass="28113">MKKYFDDHRGFAGARTILADLIAAGVDITLYAVRTTMKELGLCTKYRKPWKKTTIADPNAYKRLDLIHRNFSPPTPTTHLCSDITYLRTKQGWMYLATIIDLTTRMIVGWAVDDRMTTNLIITALHMAHTAGYVADNAILHSDRGSQYTSQEFTEYARTMNVKLSVGEVGVCWDNAVAESFFSTYKLHMFYHRKGFETKLQAKVETGQWIEAYYNRRRIHSTTNMIPAQAMKQFLHPPTLTHHPA</sequence>
<evidence type="ECO:0000256" key="1">
    <source>
        <dbReference type="ARBA" id="ARBA00002286"/>
    </source>
</evidence>
<dbReference type="Gene3D" id="3.30.420.10">
    <property type="entry name" value="Ribonuclease H-like superfamily/Ribonuclease H"/>
    <property type="match status" value="1"/>
</dbReference>
<dbReference type="NCBIfam" id="NF033516">
    <property type="entry name" value="transpos_IS3"/>
    <property type="match status" value="1"/>
</dbReference>
<dbReference type="InterPro" id="IPR036397">
    <property type="entry name" value="RNaseH_sf"/>
</dbReference>
<comment type="function">
    <text evidence="1">Involved in the transposition of the insertion sequence.</text>
</comment>
<dbReference type="InterPro" id="IPR048020">
    <property type="entry name" value="Transpos_IS3"/>
</dbReference>
<dbReference type="InterPro" id="IPR001584">
    <property type="entry name" value="Integrase_cat-core"/>
</dbReference>
<reference evidence="3 4" key="1">
    <citation type="submission" date="2009-01" db="EMBL/GenBank/DDBJ databases">
        <authorList>
            <person name="Fulton L."/>
            <person name="Clifton S."/>
            <person name="Chinwalla A.T."/>
            <person name="Mitreva M."/>
            <person name="Sodergren E."/>
            <person name="Weinstock G."/>
            <person name="Clifton S."/>
            <person name="Dooling D.J."/>
            <person name="Fulton B."/>
            <person name="Minx P."/>
            <person name="Pepin K.H."/>
            <person name="Johnson M."/>
            <person name="Bhonagiri V."/>
            <person name="Nash W.E."/>
            <person name="Mardis E.R."/>
            <person name="Wilson R.K."/>
        </authorList>
    </citation>
    <scope>NUCLEOTIDE SEQUENCE [LARGE SCALE GENOMIC DNA]</scope>
    <source>
        <strain evidence="3 4">ATCC 33806</strain>
    </source>
</reference>
<dbReference type="SUPFAM" id="SSF53098">
    <property type="entry name" value="Ribonuclease H-like"/>
    <property type="match status" value="1"/>
</dbReference>
<dbReference type="PANTHER" id="PTHR46889">
    <property type="entry name" value="TRANSPOSASE INSF FOR INSERTION SEQUENCE IS3B-RELATED"/>
    <property type="match status" value="1"/>
</dbReference>
<feature type="domain" description="Integrase catalytic" evidence="2">
    <location>
        <begin position="72"/>
        <end position="235"/>
    </location>
</feature>
<dbReference type="Proteomes" id="UP000006247">
    <property type="component" value="Unassembled WGS sequence"/>
</dbReference>
<dbReference type="InterPro" id="IPR050900">
    <property type="entry name" value="Transposase_IS3/IS150/IS904"/>
</dbReference>
<evidence type="ECO:0000313" key="3">
    <source>
        <dbReference type="EMBL" id="EEG25296.1"/>
    </source>
</evidence>
<name>C0E852_9CORY</name>
<dbReference type="Pfam" id="PF13276">
    <property type="entry name" value="HTH_21"/>
    <property type="match status" value="1"/>
</dbReference>
<dbReference type="PANTHER" id="PTHR46889:SF4">
    <property type="entry name" value="TRANSPOSASE INSO FOR INSERTION SEQUENCE ELEMENT IS911B-RELATED"/>
    <property type="match status" value="1"/>
</dbReference>
<comment type="caution">
    <text evidence="3">The sequence shown here is derived from an EMBL/GenBank/DDBJ whole genome shotgun (WGS) entry which is preliminary data.</text>
</comment>
<organism evidence="3 4">
    <name type="scientific">Corynebacterium matruchotii ATCC 33806</name>
    <dbReference type="NCBI Taxonomy" id="566549"/>
    <lineage>
        <taxon>Bacteria</taxon>
        <taxon>Bacillati</taxon>
        <taxon>Actinomycetota</taxon>
        <taxon>Actinomycetes</taxon>
        <taxon>Mycobacteriales</taxon>
        <taxon>Corynebacteriaceae</taxon>
        <taxon>Corynebacterium</taxon>
    </lineage>
</organism>
<evidence type="ECO:0000313" key="4">
    <source>
        <dbReference type="Proteomes" id="UP000006247"/>
    </source>
</evidence>
<accession>C0E852</accession>
<gene>
    <name evidence="3" type="ORF">CORMATOL_03194</name>
</gene>
<protein>
    <submittedName>
        <fullName evidence="3">Integrase core domain protein</fullName>
    </submittedName>
</protein>
<dbReference type="PROSITE" id="PS50994">
    <property type="entry name" value="INTEGRASE"/>
    <property type="match status" value="1"/>
</dbReference>
<dbReference type="EMBL" id="ACEB01000056">
    <property type="protein sequence ID" value="EEG25296.1"/>
    <property type="molecule type" value="Genomic_DNA"/>
</dbReference>
<dbReference type="GO" id="GO:0003676">
    <property type="term" value="F:nucleic acid binding"/>
    <property type="evidence" value="ECO:0007669"/>
    <property type="project" value="InterPro"/>
</dbReference>
<dbReference type="Pfam" id="PF00665">
    <property type="entry name" value="rve"/>
    <property type="match status" value="1"/>
</dbReference>
<proteinExistence type="predicted"/>
<dbReference type="InterPro" id="IPR012337">
    <property type="entry name" value="RNaseH-like_sf"/>
</dbReference>
<dbReference type="AlphaFoldDB" id="C0E852"/>
<dbReference type="GO" id="GO:0015074">
    <property type="term" value="P:DNA integration"/>
    <property type="evidence" value="ECO:0007669"/>
    <property type="project" value="InterPro"/>
</dbReference>
<evidence type="ECO:0000259" key="2">
    <source>
        <dbReference type="PROSITE" id="PS50994"/>
    </source>
</evidence>
<dbReference type="HOGENOM" id="CLU_027402_4_1_11"/>
<dbReference type="Pfam" id="PF13333">
    <property type="entry name" value="rve_2"/>
    <property type="match status" value="1"/>
</dbReference>